<feature type="transmembrane region" description="Helical" evidence="5">
    <location>
        <begin position="121"/>
        <end position="142"/>
    </location>
</feature>
<feature type="transmembrane region" description="Helical" evidence="5">
    <location>
        <begin position="26"/>
        <end position="46"/>
    </location>
</feature>
<organism evidence="7 8">
    <name type="scientific">Nocardioides marmorisolisilvae</name>
    <dbReference type="NCBI Taxonomy" id="1542737"/>
    <lineage>
        <taxon>Bacteria</taxon>
        <taxon>Bacillati</taxon>
        <taxon>Actinomycetota</taxon>
        <taxon>Actinomycetes</taxon>
        <taxon>Propionibacteriales</taxon>
        <taxon>Nocardioidaceae</taxon>
        <taxon>Nocardioides</taxon>
    </lineage>
</organism>
<evidence type="ECO:0000256" key="4">
    <source>
        <dbReference type="ARBA" id="ARBA00023136"/>
    </source>
</evidence>
<dbReference type="OrthoDB" id="9763654at2"/>
<evidence type="ECO:0000256" key="3">
    <source>
        <dbReference type="ARBA" id="ARBA00022989"/>
    </source>
</evidence>
<evidence type="ECO:0000256" key="6">
    <source>
        <dbReference type="SAM" id="MobiDB-lite"/>
    </source>
</evidence>
<comment type="similarity">
    <text evidence="5">Belongs to the UPF0182 family.</text>
</comment>
<protein>
    <recommendedName>
        <fullName evidence="5">UPF0182 protein EFL95_15110</fullName>
    </recommendedName>
</protein>
<feature type="transmembrane region" description="Helical" evidence="5">
    <location>
        <begin position="66"/>
        <end position="90"/>
    </location>
</feature>
<keyword evidence="3 5" id="KW-1133">Transmembrane helix</keyword>
<dbReference type="HAMAP" id="MF_01600">
    <property type="entry name" value="UPF0182"/>
    <property type="match status" value="1"/>
</dbReference>
<dbReference type="GO" id="GO:0005576">
    <property type="term" value="C:extracellular region"/>
    <property type="evidence" value="ECO:0007669"/>
    <property type="project" value="TreeGrafter"/>
</dbReference>
<dbReference type="PANTHER" id="PTHR39344:SF1">
    <property type="entry name" value="UPF0182 PROTEIN SLL1060"/>
    <property type="match status" value="1"/>
</dbReference>
<keyword evidence="8" id="KW-1185">Reference proteome</keyword>
<proteinExistence type="inferred from homology"/>
<dbReference type="Proteomes" id="UP000277094">
    <property type="component" value="Unassembled WGS sequence"/>
</dbReference>
<dbReference type="Pfam" id="PF03699">
    <property type="entry name" value="UPF0182"/>
    <property type="match status" value="1"/>
</dbReference>
<dbReference type="RefSeq" id="WP_123234724.1">
    <property type="nucleotide sequence ID" value="NZ_RJSG01000002.1"/>
</dbReference>
<feature type="transmembrane region" description="Helical" evidence="5">
    <location>
        <begin position="212"/>
        <end position="233"/>
    </location>
</feature>
<gene>
    <name evidence="7" type="ORF">EFL95_15110</name>
</gene>
<keyword evidence="4 5" id="KW-0472">Membrane</keyword>
<feature type="transmembrane region" description="Helical" evidence="5">
    <location>
        <begin position="174"/>
        <end position="200"/>
    </location>
</feature>
<comment type="caution">
    <text evidence="7">The sequence shown here is derived from an EMBL/GenBank/DDBJ whole genome shotgun (WGS) entry which is preliminary data.</text>
</comment>
<evidence type="ECO:0000313" key="7">
    <source>
        <dbReference type="EMBL" id="RNL80223.1"/>
    </source>
</evidence>
<feature type="region of interest" description="Disordered" evidence="6">
    <location>
        <begin position="899"/>
        <end position="923"/>
    </location>
</feature>
<feature type="compositionally biased region" description="Low complexity" evidence="6">
    <location>
        <begin position="901"/>
        <end position="923"/>
    </location>
</feature>
<sequence>MSDFFGDEPEQPRPAPVRHERRRSPLILTLVVMAALLIGFSLFAGIWTDKLWYSSIGYGHVFSTLIWTKVGMFVVFGLLMGLIVGGNLWLAYRLRPVFRPNSAEQANLDRYREVINPLRRILLISASIVFAVFAGASATGQWRTYLLWQHRQSFGQKDAYFHKDIGFYVFTLPWLHWLVDFFMTAFVIGLVAAVFVHYVYGGIRLQARVDKVSGPAQAQISVVLGLLVLLKAVDYYLDRFDLTSAGGGLVTGMTYSRQHAVLPSKNILIAIAVICAILFFVNVYRRTWMLPGVGLALFALSAVLIGMIWPAMVQKFQVKPDEPDKESSYIAKNITATRDAYGLTDTQITPYDAKTTLKASDVVNSKSIPGVRLLDPGEVRDAFEQLQQQKAYYTVQPVLDVDHYKVDGTSRDMVVAAREINVDGLPAAQKKWANLHTVYTHGYGMIAAYGNQRDEQNKEVATTTNGGQPVFAEQSLPPSGVLTSLTNGGYRGQIYFGDNSPSYSIVGKAKGGKDVELDIPQNNTSVGTAQTSTYEGKDGVKVGSEFRKLLYAVKFGEPNFLLSSRVHADSKLLYNRSPRVRVQKVAPWLTVDKTSLPAVVNGRIVWILDGYTTTDKFANSQKRSLRDMTSDAISPRPTYATQPTDDINYMRNAVKATVDAYDGTVTLYEWDDTDPILKAWESVFPDVVKSRQSIPKELLDHFRYPEDMYKVQRNILAEYHVTNPKTFYEATDRWEVPADPDQTATTQPPYRLSVEREPGGDPVYSLTSVYSPANKSNLTAFMSVGADAADTSTYGKFQILRLPDNTQFQGPGNIANQFSTDPKVAAVLRNFKTGTDASVRYGNLLTLPVDGGLLYVQPLYTVRETGSGKYPVLLRVLASYGKDVGIGTTLSDAIRNIGQSTGDTVGTDEGPTTTPPDNGETPGTTTFDLLTQADAKFKEADAALKKGDLAAYAQRVAEARTLVDQALAAEPKPKTTKKN</sequence>
<dbReference type="EMBL" id="RJSG01000002">
    <property type="protein sequence ID" value="RNL80223.1"/>
    <property type="molecule type" value="Genomic_DNA"/>
</dbReference>
<dbReference type="PANTHER" id="PTHR39344">
    <property type="entry name" value="UPF0182 PROTEIN SLL1060"/>
    <property type="match status" value="1"/>
</dbReference>
<keyword evidence="2 5" id="KW-0812">Transmembrane</keyword>
<dbReference type="InterPro" id="IPR005372">
    <property type="entry name" value="UPF0182"/>
</dbReference>
<evidence type="ECO:0000256" key="1">
    <source>
        <dbReference type="ARBA" id="ARBA00022475"/>
    </source>
</evidence>
<dbReference type="AlphaFoldDB" id="A0A3N0DXN9"/>
<feature type="transmembrane region" description="Helical" evidence="5">
    <location>
        <begin position="267"/>
        <end position="285"/>
    </location>
</feature>
<dbReference type="GO" id="GO:0005886">
    <property type="term" value="C:plasma membrane"/>
    <property type="evidence" value="ECO:0007669"/>
    <property type="project" value="UniProtKB-SubCell"/>
</dbReference>
<accession>A0A3N0DXN9</accession>
<comment type="subcellular location">
    <subcellularLocation>
        <location evidence="5">Cell membrane</location>
        <topology evidence="5">Multi-pass membrane protein</topology>
    </subcellularLocation>
</comment>
<feature type="transmembrane region" description="Helical" evidence="5">
    <location>
        <begin position="292"/>
        <end position="312"/>
    </location>
</feature>
<evidence type="ECO:0000256" key="5">
    <source>
        <dbReference type="HAMAP-Rule" id="MF_01600"/>
    </source>
</evidence>
<name>A0A3N0DXN9_9ACTN</name>
<keyword evidence="1 5" id="KW-1003">Cell membrane</keyword>
<evidence type="ECO:0000256" key="2">
    <source>
        <dbReference type="ARBA" id="ARBA00022692"/>
    </source>
</evidence>
<evidence type="ECO:0000313" key="8">
    <source>
        <dbReference type="Proteomes" id="UP000277094"/>
    </source>
</evidence>
<reference evidence="7 8" key="1">
    <citation type="submission" date="2018-11" db="EMBL/GenBank/DDBJ databases">
        <authorList>
            <person name="Li F."/>
        </authorList>
    </citation>
    <scope>NUCLEOTIDE SEQUENCE [LARGE SCALE GENOMIC DNA]</scope>
    <source>
        <strain evidence="7 8">KIS18-7</strain>
    </source>
</reference>